<evidence type="ECO:0000313" key="4">
    <source>
        <dbReference type="Proteomes" id="UP000239388"/>
    </source>
</evidence>
<dbReference type="AlphaFoldDB" id="A0A2S8GB72"/>
<gene>
    <name evidence="3" type="ORF">C5Y98_03010</name>
</gene>
<dbReference type="InterPro" id="IPR016024">
    <property type="entry name" value="ARM-type_fold"/>
</dbReference>
<dbReference type="RefSeq" id="WP_105351475.1">
    <property type="nucleotide sequence ID" value="NZ_PUIB01000005.1"/>
</dbReference>
<feature type="chain" id="PRO_5015510055" description="HEAT repeat domain-containing protein" evidence="2">
    <location>
        <begin position="26"/>
        <end position="753"/>
    </location>
</feature>
<evidence type="ECO:0000256" key="1">
    <source>
        <dbReference type="SAM" id="MobiDB-lite"/>
    </source>
</evidence>
<sequence length="753" mass="83468">MFRFYARIQSVAAVLLALLCLIAGGSPGCRSVVEAPGELAELTTLSAPPTQTTTAEVATATTAAANRHDIESAEEALSASVVRHQQNSFRPQRVHSRGWYLDTSVPLYVACQNGKSRWHHRALESLLDEPDSSHDILRAGTESDDPEIEATAWIGLARSGVDVDQVNLAQLVRDPEVAATTKGALLATITDTDLINQIFDERENLISQTETKDQFTEGQLREQFWFTLASTVPSVRSDERFTEDFAEQTAEIQQTLLDLMLADSTCEVPQSVTDRFAHLSPEVMRRVNLWHSYLRTVAPIDVLSEMMRSPDFSTRESATIGLGREGSQAAEAHLLNLSENEPTLIRTAAVVAWGLMPQHDEWPQLAQDTSWRVRQAVAQWIPLTSRNLETIKKLEKDNSHLVRQAMLARTSTPTQPTTERTPPPETKVPEADKVELDSDEVVALLDQIDQAQHATDQAVRMQAREQLLLAPANVLAAVDQVAKPLASYENDFLFQVLLPQCDPAFQRLQEATSGSSHMTLVALRELERRSQQAPLPELIVWRLSQHAQHFTAPDWQTLMAAISQDDRPATESLVRRALGHDDPLVRTRACEHVARFPLPDVVLPLEDSLEHESPEVRAAAATALSKIDGPNHHETFVALLLDRDVDVQLAAAQALDAAGDSRGIQHIYRMTYSSSRETRLKGTQAIAARQNFDDIPALIRILDDETSIRLAAVEGLSTMVPEEDNPPPKNAVMSLDAQCAAWKNWFDRQSPTP</sequence>
<dbReference type="Proteomes" id="UP000239388">
    <property type="component" value="Unassembled WGS sequence"/>
</dbReference>
<protein>
    <recommendedName>
        <fullName evidence="5">HEAT repeat domain-containing protein</fullName>
    </recommendedName>
</protein>
<dbReference type="InterPro" id="IPR011989">
    <property type="entry name" value="ARM-like"/>
</dbReference>
<evidence type="ECO:0000256" key="2">
    <source>
        <dbReference type="SAM" id="SignalP"/>
    </source>
</evidence>
<accession>A0A2S8GB72</accession>
<feature type="compositionally biased region" description="Low complexity" evidence="1">
    <location>
        <begin position="410"/>
        <end position="420"/>
    </location>
</feature>
<feature type="signal peptide" evidence="2">
    <location>
        <begin position="1"/>
        <end position="25"/>
    </location>
</feature>
<dbReference type="Pfam" id="PF13646">
    <property type="entry name" value="HEAT_2"/>
    <property type="match status" value="1"/>
</dbReference>
<name>A0A2S8GB72_9BACT</name>
<feature type="region of interest" description="Disordered" evidence="1">
    <location>
        <begin position="408"/>
        <end position="432"/>
    </location>
</feature>
<organism evidence="3 4">
    <name type="scientific">Blastopirellula marina</name>
    <dbReference type="NCBI Taxonomy" id="124"/>
    <lineage>
        <taxon>Bacteria</taxon>
        <taxon>Pseudomonadati</taxon>
        <taxon>Planctomycetota</taxon>
        <taxon>Planctomycetia</taxon>
        <taxon>Pirellulales</taxon>
        <taxon>Pirellulaceae</taxon>
        <taxon>Blastopirellula</taxon>
    </lineage>
</organism>
<proteinExistence type="predicted"/>
<comment type="caution">
    <text evidence="3">The sequence shown here is derived from an EMBL/GenBank/DDBJ whole genome shotgun (WGS) entry which is preliminary data.</text>
</comment>
<evidence type="ECO:0000313" key="3">
    <source>
        <dbReference type="EMBL" id="PQO41706.1"/>
    </source>
</evidence>
<dbReference type="Gene3D" id="1.25.10.10">
    <property type="entry name" value="Leucine-rich Repeat Variant"/>
    <property type="match status" value="2"/>
</dbReference>
<dbReference type="SUPFAM" id="SSF48371">
    <property type="entry name" value="ARM repeat"/>
    <property type="match status" value="2"/>
</dbReference>
<dbReference type="EMBL" id="PUIB01000005">
    <property type="protein sequence ID" value="PQO41706.1"/>
    <property type="molecule type" value="Genomic_DNA"/>
</dbReference>
<dbReference type="OrthoDB" id="242751at2"/>
<evidence type="ECO:0008006" key="5">
    <source>
        <dbReference type="Google" id="ProtNLM"/>
    </source>
</evidence>
<keyword evidence="2" id="KW-0732">Signal</keyword>
<reference evidence="3 4" key="1">
    <citation type="submission" date="2018-02" db="EMBL/GenBank/DDBJ databases">
        <title>Comparative genomes isolates from brazilian mangrove.</title>
        <authorList>
            <person name="Araujo J.E."/>
            <person name="Taketani R.G."/>
            <person name="Silva M.C.P."/>
            <person name="Loureco M.V."/>
            <person name="Andreote F.D."/>
        </authorList>
    </citation>
    <scope>NUCLEOTIDE SEQUENCE [LARGE SCALE GENOMIC DNA]</scope>
    <source>
        <strain evidence="3 4">NAP PRIS-MGV</strain>
    </source>
</reference>